<dbReference type="EMBL" id="JBHUDE010000040">
    <property type="protein sequence ID" value="MFD1607592.1"/>
    <property type="molecule type" value="Genomic_DNA"/>
</dbReference>
<dbReference type="InterPro" id="IPR017930">
    <property type="entry name" value="Myb_dom"/>
</dbReference>
<dbReference type="InterPro" id="IPR014243">
    <property type="entry name" value="RsfA-like"/>
</dbReference>
<evidence type="ECO:0000313" key="4">
    <source>
        <dbReference type="EMBL" id="MFD1607592.1"/>
    </source>
</evidence>
<dbReference type="SMART" id="SM00717">
    <property type="entry name" value="SANT"/>
    <property type="match status" value="1"/>
</dbReference>
<dbReference type="Gene3D" id="1.10.10.60">
    <property type="entry name" value="Homeodomain-like"/>
    <property type="match status" value="1"/>
</dbReference>
<dbReference type="RefSeq" id="WP_251511051.1">
    <property type="nucleotide sequence ID" value="NZ_JAMBON010000001.1"/>
</dbReference>
<proteinExistence type="predicted"/>
<name>A0ABW4HRA6_9BACI</name>
<organism evidence="4 5">
    <name type="scientific">Oceanobacillus luteolus</name>
    <dbReference type="NCBI Taxonomy" id="1274358"/>
    <lineage>
        <taxon>Bacteria</taxon>
        <taxon>Bacillati</taxon>
        <taxon>Bacillota</taxon>
        <taxon>Bacilli</taxon>
        <taxon>Bacillales</taxon>
        <taxon>Bacillaceae</taxon>
        <taxon>Oceanobacillus</taxon>
    </lineage>
</organism>
<gene>
    <name evidence="4" type="ORF">ACFSBH_08005</name>
</gene>
<dbReference type="InterPro" id="IPR001005">
    <property type="entry name" value="SANT/Myb"/>
</dbReference>
<dbReference type="PANTHER" id="PTHR41302:SF2">
    <property type="entry name" value="PRESPORE SPECIFIC TRANSCRIPTIONAL ACTIVATOR RSFA"/>
    <property type="match status" value="1"/>
</dbReference>
<dbReference type="SUPFAM" id="SSF46689">
    <property type="entry name" value="Homeodomain-like"/>
    <property type="match status" value="1"/>
</dbReference>
<evidence type="ECO:0000259" key="2">
    <source>
        <dbReference type="PROSITE" id="PS50090"/>
    </source>
</evidence>
<comment type="caution">
    <text evidence="4">The sequence shown here is derived from an EMBL/GenBank/DDBJ whole genome shotgun (WGS) entry which is preliminary data.</text>
</comment>
<feature type="coiled-coil region" evidence="1">
    <location>
        <begin position="91"/>
        <end position="147"/>
    </location>
</feature>
<dbReference type="NCBIfam" id="TIGR02894">
    <property type="entry name" value="DNA_bind_RsfA"/>
    <property type="match status" value="1"/>
</dbReference>
<evidence type="ECO:0000256" key="1">
    <source>
        <dbReference type="SAM" id="Coils"/>
    </source>
</evidence>
<dbReference type="PROSITE" id="PS51294">
    <property type="entry name" value="HTH_MYB"/>
    <property type="match status" value="1"/>
</dbReference>
<feature type="domain" description="HTH myb-type" evidence="3">
    <location>
        <begin position="1"/>
        <end position="61"/>
    </location>
</feature>
<reference evidence="5" key="1">
    <citation type="journal article" date="2019" name="Int. J. Syst. Evol. Microbiol.">
        <title>The Global Catalogue of Microorganisms (GCM) 10K type strain sequencing project: providing services to taxonomists for standard genome sequencing and annotation.</title>
        <authorList>
            <consortium name="The Broad Institute Genomics Platform"/>
            <consortium name="The Broad Institute Genome Sequencing Center for Infectious Disease"/>
            <person name="Wu L."/>
            <person name="Ma J."/>
        </authorList>
    </citation>
    <scope>NUCLEOTIDE SEQUENCE [LARGE SCALE GENOMIC DNA]</scope>
    <source>
        <strain evidence="5">CGMCC 1.12376</strain>
    </source>
</reference>
<dbReference type="InterPro" id="IPR009057">
    <property type="entry name" value="Homeodomain-like_sf"/>
</dbReference>
<keyword evidence="5" id="KW-1185">Reference proteome</keyword>
<accession>A0ABW4HRA6</accession>
<feature type="domain" description="Myb-like" evidence="2">
    <location>
        <begin position="1"/>
        <end position="57"/>
    </location>
</feature>
<dbReference type="Proteomes" id="UP001597221">
    <property type="component" value="Unassembled WGS sequence"/>
</dbReference>
<dbReference type="PANTHER" id="PTHR41302">
    <property type="entry name" value="PRESPORE-SPECIFIC TRANSCRIPTIONAL REGULATOR RSFA-RELATED"/>
    <property type="match status" value="1"/>
</dbReference>
<keyword evidence="1" id="KW-0175">Coiled coil</keyword>
<dbReference type="PROSITE" id="PS50090">
    <property type="entry name" value="MYB_LIKE"/>
    <property type="match status" value="1"/>
</dbReference>
<sequence>MKETRQDAWTKEEDDLLAETVLQYIRNGNTQLEAFKEVAAKLARTPAACGFRWNATIRKQYESAISYAKEERKKISSQALRALQTTNDPEKNAIESAIQLLEKLKSNVSEEMADEQAKIIEGLQKENQQLLQQVQRYQNAWAEMEKLWQWVNSSSESKAEV</sequence>
<evidence type="ECO:0000313" key="5">
    <source>
        <dbReference type="Proteomes" id="UP001597221"/>
    </source>
</evidence>
<protein>
    <submittedName>
        <fullName evidence="4">RsfA family transcriptional regulator</fullName>
    </submittedName>
</protein>
<evidence type="ECO:0000259" key="3">
    <source>
        <dbReference type="PROSITE" id="PS51294"/>
    </source>
</evidence>
<dbReference type="Pfam" id="PF13921">
    <property type="entry name" value="Myb_DNA-bind_6"/>
    <property type="match status" value="1"/>
</dbReference>